<evidence type="ECO:0000313" key="2">
    <source>
        <dbReference type="Proteomes" id="UP001732700"/>
    </source>
</evidence>
<reference evidence="1" key="2">
    <citation type="submission" date="2025-09" db="UniProtKB">
        <authorList>
            <consortium name="EnsemblPlants"/>
        </authorList>
    </citation>
    <scope>IDENTIFICATION</scope>
</reference>
<proteinExistence type="predicted"/>
<keyword evidence="2" id="KW-1185">Reference proteome</keyword>
<dbReference type="Proteomes" id="UP001732700">
    <property type="component" value="Chromosome 5A"/>
</dbReference>
<sequence>MSIVNTRVVAGCKLDAVLMRCDSVREFRLTLVVRHGANRSMEGVKVIPSMVLVDKTGSPSSTGTGAIGSFLEDTIVYSLRARAEDVKANCVVNHNLQVRCSVEVIRDGTRAPPPLTEEEEVLPDLGHDLIVMWDKKELTDVCFDVDGESFSAHRLVLAARSPVFRAELYGPMAESKMTSITIQEMAASTFRSMLHYMYYGSLPNASKADVSFIMGEYQRLLVAADRYGLERLKNICEDKLCGNGITIDNVVSFLELADGHICPKLKAMCLDFLSDGENFKMVATTDEYFHLMQTVPSILVEVRNRFKMAHEKQTITDPGANKKTRMV</sequence>
<name>A0ACD5XRK3_AVESA</name>
<accession>A0ACD5XRK3</accession>
<evidence type="ECO:0000313" key="1">
    <source>
        <dbReference type="EnsemblPlants" id="AVESA.00010b.r2.5AG0840810.1.CDS.1"/>
    </source>
</evidence>
<protein>
    <submittedName>
        <fullName evidence="1">Uncharacterized protein</fullName>
    </submittedName>
</protein>
<reference evidence="1" key="1">
    <citation type="submission" date="2021-05" db="EMBL/GenBank/DDBJ databases">
        <authorList>
            <person name="Scholz U."/>
            <person name="Mascher M."/>
            <person name="Fiebig A."/>
        </authorList>
    </citation>
    <scope>NUCLEOTIDE SEQUENCE [LARGE SCALE GENOMIC DNA]</scope>
</reference>
<dbReference type="EnsemblPlants" id="AVESA.00010b.r2.5AG0840810.1">
    <property type="protein sequence ID" value="AVESA.00010b.r2.5AG0840810.1.CDS.1"/>
    <property type="gene ID" value="AVESA.00010b.r2.5AG0840810"/>
</dbReference>
<organism evidence="1 2">
    <name type="scientific">Avena sativa</name>
    <name type="common">Oat</name>
    <dbReference type="NCBI Taxonomy" id="4498"/>
    <lineage>
        <taxon>Eukaryota</taxon>
        <taxon>Viridiplantae</taxon>
        <taxon>Streptophyta</taxon>
        <taxon>Embryophyta</taxon>
        <taxon>Tracheophyta</taxon>
        <taxon>Spermatophyta</taxon>
        <taxon>Magnoliopsida</taxon>
        <taxon>Liliopsida</taxon>
        <taxon>Poales</taxon>
        <taxon>Poaceae</taxon>
        <taxon>BOP clade</taxon>
        <taxon>Pooideae</taxon>
        <taxon>Poodae</taxon>
        <taxon>Poeae</taxon>
        <taxon>Poeae Chloroplast Group 1 (Aveneae type)</taxon>
        <taxon>Aveninae</taxon>
        <taxon>Avena</taxon>
    </lineage>
</organism>